<evidence type="ECO:0000256" key="7">
    <source>
        <dbReference type="SAM" id="SignalP"/>
    </source>
</evidence>
<comment type="similarity">
    <text evidence="2">Belongs to the protease inhibitor I16 (SSI) family.</text>
</comment>
<dbReference type="RefSeq" id="WP_208259846.1">
    <property type="nucleotide sequence ID" value="NZ_JAGEOJ010000014.1"/>
</dbReference>
<reference evidence="9" key="1">
    <citation type="submission" date="2021-03" db="EMBL/GenBank/DDBJ databases">
        <authorList>
            <person name="Kanchanasin P."/>
            <person name="Saeng-In P."/>
            <person name="Phongsopitanun W."/>
            <person name="Yuki M."/>
            <person name="Kudo T."/>
            <person name="Ohkuma M."/>
            <person name="Tanasupawat S."/>
        </authorList>
    </citation>
    <scope>NUCLEOTIDE SEQUENCE</scope>
    <source>
        <strain evidence="9">GKU 128</strain>
    </source>
</reference>
<dbReference type="Proteomes" id="UP000669179">
    <property type="component" value="Unassembled WGS sequence"/>
</dbReference>
<feature type="domain" description="Subtilisin inhibitor" evidence="8">
    <location>
        <begin position="48"/>
        <end position="120"/>
    </location>
</feature>
<feature type="chain" id="PRO_5037804123" description="Subtilisin inhibitor domain-containing protein" evidence="7">
    <location>
        <begin position="29"/>
        <end position="135"/>
    </location>
</feature>
<organism evidence="9 10">
    <name type="scientific">Actinomadura barringtoniae</name>
    <dbReference type="NCBI Taxonomy" id="1427535"/>
    <lineage>
        <taxon>Bacteria</taxon>
        <taxon>Bacillati</taxon>
        <taxon>Actinomycetota</taxon>
        <taxon>Actinomycetes</taxon>
        <taxon>Streptosporangiales</taxon>
        <taxon>Thermomonosporaceae</taxon>
        <taxon>Actinomadura</taxon>
    </lineage>
</organism>
<name>A0A939PG06_9ACTN</name>
<protein>
    <recommendedName>
        <fullName evidence="8">Subtilisin inhibitor domain-containing protein</fullName>
    </recommendedName>
</protein>
<proteinExistence type="inferred from homology"/>
<evidence type="ECO:0000256" key="2">
    <source>
        <dbReference type="ARBA" id="ARBA00010472"/>
    </source>
</evidence>
<accession>A0A939PG06</accession>
<evidence type="ECO:0000256" key="6">
    <source>
        <dbReference type="ARBA" id="ARBA00023157"/>
    </source>
</evidence>
<dbReference type="GO" id="GO:0004867">
    <property type="term" value="F:serine-type endopeptidase inhibitor activity"/>
    <property type="evidence" value="ECO:0007669"/>
    <property type="project" value="UniProtKB-KW"/>
</dbReference>
<evidence type="ECO:0000256" key="1">
    <source>
        <dbReference type="ARBA" id="ARBA00004613"/>
    </source>
</evidence>
<evidence type="ECO:0000256" key="5">
    <source>
        <dbReference type="ARBA" id="ARBA00022900"/>
    </source>
</evidence>
<keyword evidence="10" id="KW-1185">Reference proteome</keyword>
<dbReference type="GO" id="GO:0005576">
    <property type="term" value="C:extracellular region"/>
    <property type="evidence" value="ECO:0007669"/>
    <property type="project" value="UniProtKB-SubCell"/>
</dbReference>
<evidence type="ECO:0000313" key="10">
    <source>
        <dbReference type="Proteomes" id="UP000669179"/>
    </source>
</evidence>
<dbReference type="EMBL" id="JAGEOJ010000014">
    <property type="protein sequence ID" value="MBO2451961.1"/>
    <property type="molecule type" value="Genomic_DNA"/>
</dbReference>
<evidence type="ECO:0000256" key="3">
    <source>
        <dbReference type="ARBA" id="ARBA00022525"/>
    </source>
</evidence>
<dbReference type="InterPro" id="IPR023549">
    <property type="entry name" value="Subtilisin_inhibitor"/>
</dbReference>
<evidence type="ECO:0000256" key="4">
    <source>
        <dbReference type="ARBA" id="ARBA00022690"/>
    </source>
</evidence>
<dbReference type="SUPFAM" id="SSF55399">
    <property type="entry name" value="Subtilisin inhibitor"/>
    <property type="match status" value="1"/>
</dbReference>
<dbReference type="Pfam" id="PF00720">
    <property type="entry name" value="SSI"/>
    <property type="match status" value="1"/>
</dbReference>
<evidence type="ECO:0000313" key="9">
    <source>
        <dbReference type="EMBL" id="MBO2451961.1"/>
    </source>
</evidence>
<evidence type="ECO:0000259" key="8">
    <source>
        <dbReference type="Pfam" id="PF00720"/>
    </source>
</evidence>
<dbReference type="Gene3D" id="3.30.350.10">
    <property type="entry name" value="Subtilisin inhibitor-like"/>
    <property type="match status" value="1"/>
</dbReference>
<keyword evidence="4" id="KW-0646">Protease inhibitor</keyword>
<keyword evidence="5" id="KW-0722">Serine protease inhibitor</keyword>
<keyword evidence="6" id="KW-1015">Disulfide bond</keyword>
<sequence>MRKRRAEWLITTLAVALPLAAATAPARAQVIPGEPEGAYVLMVILGNSAPTRTNTLLCDPDGGTHVTPVLTCDQLRDADGEVGSIPADPGPCTKVYDPVRVSVHGIWRGHSRHFTKVYGNQCEAIRSTGGSLFSF</sequence>
<dbReference type="AlphaFoldDB" id="A0A939PG06"/>
<comment type="caution">
    <text evidence="9">The sequence shown here is derived from an EMBL/GenBank/DDBJ whole genome shotgun (WGS) entry which is preliminary data.</text>
</comment>
<keyword evidence="7" id="KW-0732">Signal</keyword>
<keyword evidence="3" id="KW-0964">Secreted</keyword>
<dbReference type="InterPro" id="IPR036819">
    <property type="entry name" value="Subtilisin_inhibitor-like_sf"/>
</dbReference>
<gene>
    <name evidence="9" type="ORF">J4573_33075</name>
</gene>
<feature type="signal peptide" evidence="7">
    <location>
        <begin position="1"/>
        <end position="28"/>
    </location>
</feature>
<comment type="subcellular location">
    <subcellularLocation>
        <location evidence="1">Secreted</location>
    </subcellularLocation>
</comment>